<dbReference type="CDD" id="cd02440">
    <property type="entry name" value="AdoMet_MTases"/>
    <property type="match status" value="1"/>
</dbReference>
<gene>
    <name evidence="5" type="primary">prmC</name>
    <name evidence="8" type="ORF">A2008_08810</name>
</gene>
<feature type="domain" description="Release factor glutamine methyltransferase N-terminal" evidence="7">
    <location>
        <begin position="40"/>
        <end position="95"/>
    </location>
</feature>
<name>A0A1F7WLN2_9BACT</name>
<dbReference type="EMBL" id="MGFH01000157">
    <property type="protein sequence ID" value="OGM03743.1"/>
    <property type="molecule type" value="Genomic_DNA"/>
</dbReference>
<dbReference type="AlphaFoldDB" id="A0A1F7WLN2"/>
<feature type="binding site" evidence="5">
    <location>
        <position position="216"/>
    </location>
    <ligand>
        <name>S-adenosyl-L-methionine</name>
        <dbReference type="ChEBI" id="CHEBI:59789"/>
    </ligand>
</feature>
<dbReference type="InterPro" id="IPR029063">
    <property type="entry name" value="SAM-dependent_MTases_sf"/>
</dbReference>
<comment type="similarity">
    <text evidence="5">Belongs to the protein N5-glutamine methyltransferase family. PrmC subfamily.</text>
</comment>
<dbReference type="PANTHER" id="PTHR18895:SF74">
    <property type="entry name" value="MTRF1L RELEASE FACTOR GLUTAMINE METHYLTRANSFERASE"/>
    <property type="match status" value="1"/>
</dbReference>
<keyword evidence="1 5" id="KW-0489">Methyltransferase</keyword>
<dbReference type="GO" id="GO:0102559">
    <property type="term" value="F:peptide chain release factor N(5)-glutamine methyltransferase activity"/>
    <property type="evidence" value="ECO:0007669"/>
    <property type="project" value="UniProtKB-EC"/>
</dbReference>
<accession>A0A1F7WLN2</accession>
<dbReference type="NCBIfam" id="TIGR03534">
    <property type="entry name" value="RF_mod_PrmC"/>
    <property type="match status" value="1"/>
</dbReference>
<dbReference type="NCBIfam" id="TIGR00536">
    <property type="entry name" value="hemK_fam"/>
    <property type="match status" value="1"/>
</dbReference>
<comment type="catalytic activity">
    <reaction evidence="4 5">
        <text>L-glutaminyl-[peptide chain release factor] + S-adenosyl-L-methionine = N(5)-methyl-L-glutaminyl-[peptide chain release factor] + S-adenosyl-L-homocysteine + H(+)</text>
        <dbReference type="Rhea" id="RHEA:42896"/>
        <dbReference type="Rhea" id="RHEA-COMP:10271"/>
        <dbReference type="Rhea" id="RHEA-COMP:10272"/>
        <dbReference type="ChEBI" id="CHEBI:15378"/>
        <dbReference type="ChEBI" id="CHEBI:30011"/>
        <dbReference type="ChEBI" id="CHEBI:57856"/>
        <dbReference type="ChEBI" id="CHEBI:59789"/>
        <dbReference type="ChEBI" id="CHEBI:61891"/>
        <dbReference type="EC" id="2.1.1.297"/>
    </reaction>
</comment>
<evidence type="ECO:0000256" key="4">
    <source>
        <dbReference type="ARBA" id="ARBA00048391"/>
    </source>
</evidence>
<dbReference type="STRING" id="1817813.A2008_08810"/>
<dbReference type="Pfam" id="PF05175">
    <property type="entry name" value="MTS"/>
    <property type="match status" value="1"/>
</dbReference>
<dbReference type="HAMAP" id="MF_02126">
    <property type="entry name" value="RF_methyltr_PrmC"/>
    <property type="match status" value="1"/>
</dbReference>
<comment type="function">
    <text evidence="5">Methylates the class 1 translation termination release factors RF1/PrfA and RF2/PrfB on the glutamine residue of the universally conserved GGQ motif.</text>
</comment>
<dbReference type="SUPFAM" id="SSF53335">
    <property type="entry name" value="S-adenosyl-L-methionine-dependent methyltransferases"/>
    <property type="match status" value="1"/>
</dbReference>
<evidence type="ECO:0000313" key="8">
    <source>
        <dbReference type="EMBL" id="OGM03743.1"/>
    </source>
</evidence>
<dbReference type="InterPro" id="IPR007848">
    <property type="entry name" value="Small_mtfrase_dom"/>
</dbReference>
<dbReference type="InterPro" id="IPR019874">
    <property type="entry name" value="RF_methyltr_PrmC"/>
</dbReference>
<evidence type="ECO:0000256" key="2">
    <source>
        <dbReference type="ARBA" id="ARBA00022679"/>
    </source>
</evidence>
<dbReference type="InterPro" id="IPR004556">
    <property type="entry name" value="HemK-like"/>
</dbReference>
<evidence type="ECO:0000256" key="1">
    <source>
        <dbReference type="ARBA" id="ARBA00022603"/>
    </source>
</evidence>
<dbReference type="Gene3D" id="1.10.8.10">
    <property type="entry name" value="DNA helicase RuvA subunit, C-terminal domain"/>
    <property type="match status" value="1"/>
</dbReference>
<dbReference type="GO" id="GO:0003676">
    <property type="term" value="F:nucleic acid binding"/>
    <property type="evidence" value="ECO:0007669"/>
    <property type="project" value="InterPro"/>
</dbReference>
<dbReference type="Gene3D" id="3.40.50.150">
    <property type="entry name" value="Vaccinia Virus protein VP39"/>
    <property type="match status" value="1"/>
</dbReference>
<dbReference type="PROSITE" id="PS00092">
    <property type="entry name" value="N6_MTASE"/>
    <property type="match status" value="1"/>
</dbReference>
<dbReference type="Pfam" id="PF17827">
    <property type="entry name" value="PrmC_N"/>
    <property type="match status" value="1"/>
</dbReference>
<keyword evidence="3 5" id="KW-0949">S-adenosyl-L-methionine</keyword>
<dbReference type="InterPro" id="IPR002052">
    <property type="entry name" value="DNA_methylase_N6_adenine_CS"/>
</dbReference>
<comment type="caution">
    <text evidence="8">The sequence shown here is derived from an EMBL/GenBank/DDBJ whole genome shotgun (WGS) entry which is preliminary data.</text>
</comment>
<evidence type="ECO:0000259" key="7">
    <source>
        <dbReference type="Pfam" id="PF17827"/>
    </source>
</evidence>
<organism evidence="8 9">
    <name type="scientific">Candidatus Wallbacteria bacterium GWC2_49_35</name>
    <dbReference type="NCBI Taxonomy" id="1817813"/>
    <lineage>
        <taxon>Bacteria</taxon>
        <taxon>Candidatus Walliibacteriota</taxon>
    </lineage>
</organism>
<evidence type="ECO:0000256" key="3">
    <source>
        <dbReference type="ARBA" id="ARBA00022691"/>
    </source>
</evidence>
<dbReference type="InterPro" id="IPR040758">
    <property type="entry name" value="PrmC_N"/>
</dbReference>
<dbReference type="EC" id="2.1.1.297" evidence="5"/>
<reference evidence="8 9" key="1">
    <citation type="journal article" date="2016" name="Nat. Commun.">
        <title>Thousands of microbial genomes shed light on interconnected biogeochemical processes in an aquifer system.</title>
        <authorList>
            <person name="Anantharaman K."/>
            <person name="Brown C.T."/>
            <person name="Hug L.A."/>
            <person name="Sharon I."/>
            <person name="Castelle C.J."/>
            <person name="Probst A.J."/>
            <person name="Thomas B.C."/>
            <person name="Singh A."/>
            <person name="Wilkins M.J."/>
            <person name="Karaoz U."/>
            <person name="Brodie E.L."/>
            <person name="Williams K.H."/>
            <person name="Hubbard S.S."/>
            <person name="Banfield J.F."/>
        </authorList>
    </citation>
    <scope>NUCLEOTIDE SEQUENCE [LARGE SCALE GENOMIC DNA]</scope>
</reference>
<evidence type="ECO:0000256" key="5">
    <source>
        <dbReference type="HAMAP-Rule" id="MF_02126"/>
    </source>
</evidence>
<feature type="binding site" evidence="5">
    <location>
        <position position="171"/>
    </location>
    <ligand>
        <name>S-adenosyl-L-methionine</name>
        <dbReference type="ChEBI" id="CHEBI:59789"/>
    </ligand>
</feature>
<feature type="binding site" evidence="5">
    <location>
        <begin position="147"/>
        <end position="151"/>
    </location>
    <ligand>
        <name>S-adenosyl-L-methionine</name>
        <dbReference type="ChEBI" id="CHEBI:59789"/>
    </ligand>
</feature>
<sequence>MRNAEAMTARRPAAEDIKYYELYERTAAGLSVSNGLSGPAAAAEARLILEKAAGHDFSKIMGLMWRETAGSEVIEIVREIMQKRAAFEPIQYILGEAEFYGLRFFVTKDTLIPRHDTECVAEAAIKSAAGIYSANGGKRPARILDIGTGSGAIAIAAAVTLGEKASVTAVDISRGALECAKKNAEANGAGVVVRFVESDLFGALDEGEKFDVIVSNPPYISESEYATLAPEVKLEPKTALTADNDGYAFYESIAREAKSHLADGGVLIFEIGCAMASGVIKTGLANGFIKHEMIYDIESRDRGIKFWR</sequence>
<dbReference type="InterPro" id="IPR050320">
    <property type="entry name" value="N5-glutamine_MTase"/>
</dbReference>
<evidence type="ECO:0000313" key="9">
    <source>
        <dbReference type="Proteomes" id="UP000178735"/>
    </source>
</evidence>
<proteinExistence type="inferred from homology"/>
<comment type="caution">
    <text evidence="5">Lacks conserved residue(s) required for the propagation of feature annotation.</text>
</comment>
<protein>
    <recommendedName>
        <fullName evidence="5">Release factor glutamine methyltransferase</fullName>
        <shortName evidence="5">RF MTase</shortName>
        <ecNumber evidence="5">2.1.1.297</ecNumber>
    </recommendedName>
    <alternativeName>
        <fullName evidence="5">N5-glutamine methyltransferase PrmC</fullName>
    </alternativeName>
    <alternativeName>
        <fullName evidence="5">Protein-(glutamine-N5) MTase PrmC</fullName>
    </alternativeName>
    <alternativeName>
        <fullName evidence="5">Protein-glutamine N-methyltransferase PrmC</fullName>
    </alternativeName>
</protein>
<dbReference type="Proteomes" id="UP000178735">
    <property type="component" value="Unassembled WGS sequence"/>
</dbReference>
<evidence type="ECO:0000259" key="6">
    <source>
        <dbReference type="Pfam" id="PF05175"/>
    </source>
</evidence>
<dbReference type="GO" id="GO:0032259">
    <property type="term" value="P:methylation"/>
    <property type="evidence" value="ECO:0007669"/>
    <property type="project" value="UniProtKB-KW"/>
</dbReference>
<feature type="binding site" evidence="5">
    <location>
        <begin position="216"/>
        <end position="219"/>
    </location>
    <ligand>
        <name>substrate</name>
    </ligand>
</feature>
<feature type="domain" description="Methyltransferase small" evidence="6">
    <location>
        <begin position="141"/>
        <end position="224"/>
    </location>
</feature>
<keyword evidence="2 5" id="KW-0808">Transferase</keyword>
<dbReference type="PANTHER" id="PTHR18895">
    <property type="entry name" value="HEMK METHYLTRANSFERASE"/>
    <property type="match status" value="1"/>
</dbReference>